<feature type="region of interest" description="Disordered" evidence="7">
    <location>
        <begin position="683"/>
        <end position="723"/>
    </location>
</feature>
<feature type="region of interest" description="Disordered" evidence="7">
    <location>
        <begin position="1"/>
        <end position="22"/>
    </location>
</feature>
<dbReference type="AlphaFoldDB" id="A0AAN4ZK66"/>
<evidence type="ECO:0000313" key="10">
    <source>
        <dbReference type="Proteomes" id="UP001328107"/>
    </source>
</evidence>
<evidence type="ECO:0000256" key="3">
    <source>
        <dbReference type="ARBA" id="ARBA00023125"/>
    </source>
</evidence>
<feature type="compositionally biased region" description="Low complexity" evidence="7">
    <location>
        <begin position="373"/>
        <end position="385"/>
    </location>
</feature>
<evidence type="ECO:0000256" key="2">
    <source>
        <dbReference type="ARBA" id="ARBA00023015"/>
    </source>
</evidence>
<dbReference type="SUPFAM" id="SSF47459">
    <property type="entry name" value="HLH, helix-loop-helix DNA-binding domain"/>
    <property type="match status" value="1"/>
</dbReference>
<dbReference type="PANTHER" id="PTHR15741:SF37">
    <property type="entry name" value="LD38259P"/>
    <property type="match status" value="1"/>
</dbReference>
<feature type="domain" description="BHLH" evidence="8">
    <location>
        <begin position="879"/>
        <end position="932"/>
    </location>
</feature>
<keyword evidence="5" id="KW-0539">Nucleus</keyword>
<dbReference type="SMART" id="SM00353">
    <property type="entry name" value="HLH"/>
    <property type="match status" value="1"/>
</dbReference>
<dbReference type="FunFam" id="4.10.280.10:FF:000126">
    <property type="entry name" value="Protein WBSCR14 homolog"/>
    <property type="match status" value="1"/>
</dbReference>
<proteinExistence type="predicted"/>
<dbReference type="InterPro" id="IPR036638">
    <property type="entry name" value="HLH_DNA-bd_sf"/>
</dbReference>
<feature type="compositionally biased region" description="Low complexity" evidence="7">
    <location>
        <begin position="757"/>
        <end position="778"/>
    </location>
</feature>
<feature type="compositionally biased region" description="Basic and acidic residues" evidence="7">
    <location>
        <begin position="784"/>
        <end position="798"/>
    </location>
</feature>
<feature type="region of interest" description="Disordered" evidence="7">
    <location>
        <begin position="810"/>
        <end position="876"/>
    </location>
</feature>
<organism evidence="9 10">
    <name type="scientific">Pristionchus mayeri</name>
    <dbReference type="NCBI Taxonomy" id="1317129"/>
    <lineage>
        <taxon>Eukaryota</taxon>
        <taxon>Metazoa</taxon>
        <taxon>Ecdysozoa</taxon>
        <taxon>Nematoda</taxon>
        <taxon>Chromadorea</taxon>
        <taxon>Rhabditida</taxon>
        <taxon>Rhabditina</taxon>
        <taxon>Diplogasteromorpha</taxon>
        <taxon>Diplogasteroidea</taxon>
        <taxon>Neodiplogasteridae</taxon>
        <taxon>Pristionchus</taxon>
    </lineage>
</organism>
<evidence type="ECO:0000259" key="8">
    <source>
        <dbReference type="PROSITE" id="PS50888"/>
    </source>
</evidence>
<dbReference type="GO" id="GO:0000978">
    <property type="term" value="F:RNA polymerase II cis-regulatory region sequence-specific DNA binding"/>
    <property type="evidence" value="ECO:0007669"/>
    <property type="project" value="TreeGrafter"/>
</dbReference>
<feature type="compositionally biased region" description="Low complexity" evidence="7">
    <location>
        <begin position="454"/>
        <end position="474"/>
    </location>
</feature>
<feature type="non-terminal residue" evidence="9">
    <location>
        <position position="1"/>
    </location>
</feature>
<evidence type="ECO:0000256" key="7">
    <source>
        <dbReference type="SAM" id="MobiDB-lite"/>
    </source>
</evidence>
<dbReference type="InterPro" id="IPR011598">
    <property type="entry name" value="bHLH_dom"/>
</dbReference>
<comment type="caution">
    <text evidence="9">The sequence shown here is derived from an EMBL/GenBank/DDBJ whole genome shotgun (WGS) entry which is preliminary data.</text>
</comment>
<gene>
    <name evidence="9" type="ORF">PMAYCL1PPCAC_11024</name>
</gene>
<feature type="region of interest" description="Disordered" evidence="7">
    <location>
        <begin position="448"/>
        <end position="491"/>
    </location>
</feature>
<dbReference type="InterPro" id="IPR052207">
    <property type="entry name" value="Max-like/E-box_TFs"/>
</dbReference>
<keyword evidence="6" id="KW-0175">Coiled coil</keyword>
<dbReference type="PROSITE" id="PS50888">
    <property type="entry name" value="BHLH"/>
    <property type="match status" value="1"/>
</dbReference>
<keyword evidence="4" id="KW-0804">Transcription</keyword>
<evidence type="ECO:0000256" key="1">
    <source>
        <dbReference type="ARBA" id="ARBA00004123"/>
    </source>
</evidence>
<evidence type="ECO:0000256" key="4">
    <source>
        <dbReference type="ARBA" id="ARBA00023163"/>
    </source>
</evidence>
<keyword evidence="2" id="KW-0805">Transcription regulation</keyword>
<feature type="coiled-coil region" evidence="6">
    <location>
        <begin position="929"/>
        <end position="963"/>
    </location>
</feature>
<reference evidence="10" key="1">
    <citation type="submission" date="2022-10" db="EMBL/GenBank/DDBJ databases">
        <title>Genome assembly of Pristionchus species.</title>
        <authorList>
            <person name="Yoshida K."/>
            <person name="Sommer R.J."/>
        </authorList>
    </citation>
    <scope>NUCLEOTIDE SEQUENCE [LARGE SCALE GENOMIC DNA]</scope>
    <source>
        <strain evidence="10">RS5460</strain>
    </source>
</reference>
<dbReference type="GO" id="GO:0000981">
    <property type="term" value="F:DNA-binding transcription factor activity, RNA polymerase II-specific"/>
    <property type="evidence" value="ECO:0007669"/>
    <property type="project" value="TreeGrafter"/>
</dbReference>
<evidence type="ECO:0000256" key="6">
    <source>
        <dbReference type="SAM" id="Coils"/>
    </source>
</evidence>
<protein>
    <recommendedName>
        <fullName evidence="8">BHLH domain-containing protein</fullName>
    </recommendedName>
</protein>
<dbReference type="Proteomes" id="UP001328107">
    <property type="component" value="Unassembled WGS sequence"/>
</dbReference>
<evidence type="ECO:0000313" key="9">
    <source>
        <dbReference type="EMBL" id="GMR40829.1"/>
    </source>
</evidence>
<comment type="subcellular location">
    <subcellularLocation>
        <location evidence="1">Nucleus</location>
    </subcellularLocation>
</comment>
<dbReference type="EMBL" id="BTRK01000003">
    <property type="protein sequence ID" value="GMR40829.1"/>
    <property type="molecule type" value="Genomic_DNA"/>
</dbReference>
<dbReference type="PANTHER" id="PTHR15741">
    <property type="entry name" value="BASIC HELIX-LOOP-HELIX ZIP TRANSCRIPTION FACTOR"/>
    <property type="match status" value="1"/>
</dbReference>
<dbReference type="GO" id="GO:0046983">
    <property type="term" value="F:protein dimerization activity"/>
    <property type="evidence" value="ECO:0007669"/>
    <property type="project" value="InterPro"/>
</dbReference>
<feature type="region of interest" description="Disordered" evidence="7">
    <location>
        <begin position="330"/>
        <end position="387"/>
    </location>
</feature>
<keyword evidence="10" id="KW-1185">Reference proteome</keyword>
<evidence type="ECO:0000256" key="5">
    <source>
        <dbReference type="ARBA" id="ARBA00023242"/>
    </source>
</evidence>
<dbReference type="Pfam" id="PF00010">
    <property type="entry name" value="HLH"/>
    <property type="match status" value="1"/>
</dbReference>
<dbReference type="CDD" id="cd21739">
    <property type="entry name" value="NES2-NLS_ChREBP-like"/>
    <property type="match status" value="1"/>
</dbReference>
<feature type="region of interest" description="Disordered" evidence="7">
    <location>
        <begin position="757"/>
        <end position="798"/>
    </location>
</feature>
<sequence length="1081" mass="116469">KHFTRSFARRSRDKEENPVAAPATVSLGMAAAMPHETIHSGHFMTSNPHTEPAIDDEDSDVEVDVVEDEEKPGLKRKESVACEDEKPVTFYKFGKEKTQSFAIDASLNKLNKCIKVAYNKMTTPKWKDFKGLRLHWKQRIRLNNVIWRAYHMEFGRPLLTKKKSPYCFFAVPDDDSTHVKIEGTVLEGMYWKRRVEAVCAQYKKWRHFNRPKGHHGHLDAAHKKSSSSKPPIIMSKSLYLDSFGKKKETLPMRSQTPKNTSTEYFDIDDLENEFTDTLFESLNAPYMFPNPREIGNSGNADFMQPGLLSLQPSLEEIMASLINDDDDSSVSFLDLAPGPSNSQFNVPRPLSPLRPQQQQHRAAGGGAAPPPSAAAASVVQQQQQPIRRTPLPPAKRIAAAYDQQQQLQQQQQAAAAQQQQQQKLQQQQLQRPYSDYQLANMLVDYSNQSPARPATASSSLQQRQQSAAAAAASANVPLQPTRQSSIGSPMMLSQPQYTSATQYGSGGGGGGSMMGAPLSVPSEWKSSPSTPLMGGAAAGLLGASAHLAAVGGLSGGGANSFLVTGGDVIPANMDYMPQFLSAAAVAASSSCTPSPSALMMQAYTRGLQGFPGISSASSMATGSPSTASAFSSRYWIESLQQQPSTSTASPVAAASPLTAAASPAAAAAAAAAASALLTRSHSHLGHGGGIHSPSSSSAYGNFVDPHGLVPSPGSGRLQQQQRSAAAAAAAAAAASAASLPRDTLSERLGSRSVLVDAASASSRRGGSGASLAPLSAPAETTENPWDRDDPCASRRMLFPKEENSLLRYGKDETEMMQGSSSELKEEEDEEMLEEGSGVGGAAAGSSAAQPVRPVRPTAVGGKRGTKQVPADSTLHPTERKRILHLHAEQSRRMALKDGFDQLMEIVPDVHSGGIKPTNAVVLAKAADHIKALLAQKEQKAQRVAEMKDTIRALNERISSLQSSLPSSSRRDQASSSLDQRSAIEQFFERYTKERTKEDWRFWLMARLFKPIVANYAAAIHDDPADKEEVAQSAAAWMADEWRVAKLRPLSSEVLVYLATNTRVLQDPSSLQQHIEQQVNGK</sequence>
<feature type="compositionally biased region" description="Acidic residues" evidence="7">
    <location>
        <begin position="824"/>
        <end position="833"/>
    </location>
</feature>
<name>A0AAN4ZK66_9BILA</name>
<feature type="compositionally biased region" description="Low complexity" evidence="7">
    <location>
        <begin position="347"/>
        <end position="362"/>
    </location>
</feature>
<keyword evidence="3" id="KW-0238">DNA-binding</keyword>
<accession>A0AAN4ZK66</accession>
<dbReference type="GO" id="GO:0005634">
    <property type="term" value="C:nucleus"/>
    <property type="evidence" value="ECO:0007669"/>
    <property type="project" value="UniProtKB-SubCell"/>
</dbReference>
<dbReference type="Gene3D" id="4.10.280.10">
    <property type="entry name" value="Helix-loop-helix DNA-binding domain"/>
    <property type="match status" value="1"/>
</dbReference>
<feature type="compositionally biased region" description="Polar residues" evidence="7">
    <location>
        <begin position="476"/>
        <end position="491"/>
    </location>
</feature>